<gene>
    <name evidence="2" type="ORF">OM076_26710</name>
</gene>
<proteinExistence type="predicted"/>
<accession>A0A9X3S582</accession>
<protein>
    <recommendedName>
        <fullName evidence="1">PspA-associated domain-containing protein</fullName>
    </recommendedName>
</protein>
<dbReference type="Pfam" id="PF22743">
    <property type="entry name" value="PspAA"/>
    <property type="match status" value="1"/>
</dbReference>
<evidence type="ECO:0000259" key="1">
    <source>
        <dbReference type="Pfam" id="PF22743"/>
    </source>
</evidence>
<organism evidence="2 3">
    <name type="scientific">Solirubrobacter ginsenosidimutans</name>
    <dbReference type="NCBI Taxonomy" id="490573"/>
    <lineage>
        <taxon>Bacteria</taxon>
        <taxon>Bacillati</taxon>
        <taxon>Actinomycetota</taxon>
        <taxon>Thermoleophilia</taxon>
        <taxon>Solirubrobacterales</taxon>
        <taxon>Solirubrobacteraceae</taxon>
        <taxon>Solirubrobacter</taxon>
    </lineage>
</organism>
<dbReference type="Proteomes" id="UP001149140">
    <property type="component" value="Unassembled WGS sequence"/>
</dbReference>
<keyword evidence="3" id="KW-1185">Reference proteome</keyword>
<dbReference type="EMBL" id="JAPDOD010000028">
    <property type="protein sequence ID" value="MDA0163891.1"/>
    <property type="molecule type" value="Genomic_DNA"/>
</dbReference>
<sequence>MIVRIATEGQYDFPDDDVDKLNELDNEVVEAVEAGDEEAFQTAFASLLELVRSDGKPVADDVLEESDVIIPPPDLTFAEAGHQFTGDGLIPD</sequence>
<comment type="caution">
    <text evidence="2">The sequence shown here is derived from an EMBL/GenBank/DDBJ whole genome shotgun (WGS) entry which is preliminary data.</text>
</comment>
<reference evidence="2" key="1">
    <citation type="submission" date="2022-10" db="EMBL/GenBank/DDBJ databases">
        <title>The WGS of Solirubrobacter ginsenosidimutans DSM 21036.</title>
        <authorList>
            <person name="Jiang Z."/>
        </authorList>
    </citation>
    <scope>NUCLEOTIDE SEQUENCE</scope>
    <source>
        <strain evidence="2">DSM 21036</strain>
    </source>
</reference>
<evidence type="ECO:0000313" key="3">
    <source>
        <dbReference type="Proteomes" id="UP001149140"/>
    </source>
</evidence>
<dbReference type="InterPro" id="IPR054437">
    <property type="entry name" value="PspA-assoc_dom"/>
</dbReference>
<dbReference type="RefSeq" id="WP_270043138.1">
    <property type="nucleotide sequence ID" value="NZ_JAPDOD010000028.1"/>
</dbReference>
<evidence type="ECO:0000313" key="2">
    <source>
        <dbReference type="EMBL" id="MDA0163891.1"/>
    </source>
</evidence>
<dbReference type="AlphaFoldDB" id="A0A9X3S582"/>
<feature type="domain" description="PspA-associated" evidence="1">
    <location>
        <begin position="1"/>
        <end position="92"/>
    </location>
</feature>
<name>A0A9X3S582_9ACTN</name>